<dbReference type="GO" id="GO:0043235">
    <property type="term" value="C:receptor complex"/>
    <property type="evidence" value="ECO:0007669"/>
    <property type="project" value="TreeGrafter"/>
</dbReference>
<dbReference type="InterPro" id="IPR011042">
    <property type="entry name" value="6-blade_b-propeller_TolB-like"/>
</dbReference>
<dbReference type="Gene3D" id="2.120.10.30">
    <property type="entry name" value="TolB, C-terminal domain"/>
    <property type="match status" value="1"/>
</dbReference>
<dbReference type="GO" id="GO:0005886">
    <property type="term" value="C:plasma membrane"/>
    <property type="evidence" value="ECO:0007669"/>
    <property type="project" value="TreeGrafter"/>
</dbReference>
<dbReference type="AlphaFoldDB" id="A0A9N9WHM7"/>
<protein>
    <submittedName>
        <fullName evidence="1">Uncharacterized protein</fullName>
    </submittedName>
</protein>
<name>A0A9N9WHM7_9NEOP</name>
<dbReference type="PANTHER" id="PTHR22722">
    <property type="entry name" value="LOW-DENSITY LIPOPROTEIN RECEPTOR-RELATED PROTEIN 2-RELATED"/>
    <property type="match status" value="1"/>
</dbReference>
<evidence type="ECO:0000313" key="2">
    <source>
        <dbReference type="Proteomes" id="UP001153714"/>
    </source>
</evidence>
<dbReference type="OrthoDB" id="9990982at2759"/>
<reference evidence="1" key="2">
    <citation type="submission" date="2022-10" db="EMBL/GenBank/DDBJ databases">
        <authorList>
            <consortium name="ENA_rothamsted_submissions"/>
            <consortium name="culmorum"/>
            <person name="King R."/>
        </authorList>
    </citation>
    <scope>NUCLEOTIDE SEQUENCE</scope>
</reference>
<organism evidence="1 2">
    <name type="scientific">Diatraea saccharalis</name>
    <name type="common">sugarcane borer</name>
    <dbReference type="NCBI Taxonomy" id="40085"/>
    <lineage>
        <taxon>Eukaryota</taxon>
        <taxon>Metazoa</taxon>
        <taxon>Ecdysozoa</taxon>
        <taxon>Arthropoda</taxon>
        <taxon>Hexapoda</taxon>
        <taxon>Insecta</taxon>
        <taxon>Pterygota</taxon>
        <taxon>Neoptera</taxon>
        <taxon>Endopterygota</taxon>
        <taxon>Lepidoptera</taxon>
        <taxon>Glossata</taxon>
        <taxon>Ditrysia</taxon>
        <taxon>Pyraloidea</taxon>
        <taxon>Crambidae</taxon>
        <taxon>Crambinae</taxon>
        <taxon>Diatraea</taxon>
    </lineage>
</organism>
<dbReference type="Proteomes" id="UP001153714">
    <property type="component" value="Chromosome 5"/>
</dbReference>
<keyword evidence="2" id="KW-1185">Reference proteome</keyword>
<dbReference type="SUPFAM" id="SSF63825">
    <property type="entry name" value="YWTD domain"/>
    <property type="match status" value="1"/>
</dbReference>
<gene>
    <name evidence="1" type="ORF">DIATSA_LOCUS10614</name>
</gene>
<sequence>MEDGVTCASTSPVKASLLFTNRYYIRRVGLDGGATEVLAHNMSNAVALDMDYARGCLYWSDVTRLASTIRRACRLPPAPAPVSATAPLTPAPYQVSEYKLLI</sequence>
<accession>A0A9N9WHM7</accession>
<dbReference type="EMBL" id="OU893336">
    <property type="protein sequence ID" value="CAG9793150.1"/>
    <property type="molecule type" value="Genomic_DNA"/>
</dbReference>
<reference evidence="1" key="1">
    <citation type="submission" date="2021-12" db="EMBL/GenBank/DDBJ databases">
        <authorList>
            <person name="King R."/>
        </authorList>
    </citation>
    <scope>NUCLEOTIDE SEQUENCE</scope>
</reference>
<evidence type="ECO:0000313" key="1">
    <source>
        <dbReference type="EMBL" id="CAG9793150.1"/>
    </source>
</evidence>
<proteinExistence type="predicted"/>
<dbReference type="InterPro" id="IPR051221">
    <property type="entry name" value="LDLR-related"/>
</dbReference>